<feature type="compositionally biased region" description="Polar residues" evidence="1">
    <location>
        <begin position="252"/>
        <end position="262"/>
    </location>
</feature>
<evidence type="ECO:0000256" key="1">
    <source>
        <dbReference type="SAM" id="MobiDB-lite"/>
    </source>
</evidence>
<dbReference type="AlphaFoldDB" id="A0AAD7CR47"/>
<feature type="compositionally biased region" description="Polar residues" evidence="1">
    <location>
        <begin position="205"/>
        <end position="215"/>
    </location>
</feature>
<accession>A0AAD7CR47</accession>
<evidence type="ECO:0000313" key="2">
    <source>
        <dbReference type="EMBL" id="KAJ7654878.1"/>
    </source>
</evidence>
<reference evidence="2" key="1">
    <citation type="submission" date="2023-03" db="EMBL/GenBank/DDBJ databases">
        <title>Massive genome expansion in bonnet fungi (Mycena s.s.) driven by repeated elements and novel gene families across ecological guilds.</title>
        <authorList>
            <consortium name="Lawrence Berkeley National Laboratory"/>
            <person name="Harder C.B."/>
            <person name="Miyauchi S."/>
            <person name="Viragh M."/>
            <person name="Kuo A."/>
            <person name="Thoen E."/>
            <person name="Andreopoulos B."/>
            <person name="Lu D."/>
            <person name="Skrede I."/>
            <person name="Drula E."/>
            <person name="Henrissat B."/>
            <person name="Morin E."/>
            <person name="Kohler A."/>
            <person name="Barry K."/>
            <person name="LaButti K."/>
            <person name="Morin E."/>
            <person name="Salamov A."/>
            <person name="Lipzen A."/>
            <person name="Mereny Z."/>
            <person name="Hegedus B."/>
            <person name="Baldrian P."/>
            <person name="Stursova M."/>
            <person name="Weitz H."/>
            <person name="Taylor A."/>
            <person name="Grigoriev I.V."/>
            <person name="Nagy L.G."/>
            <person name="Martin F."/>
            <person name="Kauserud H."/>
        </authorList>
    </citation>
    <scope>NUCLEOTIDE SEQUENCE</scope>
    <source>
        <strain evidence="2">CBHHK067</strain>
    </source>
</reference>
<dbReference type="Proteomes" id="UP001221757">
    <property type="component" value="Unassembled WGS sequence"/>
</dbReference>
<proteinExistence type="predicted"/>
<organism evidence="2 3">
    <name type="scientific">Mycena rosella</name>
    <name type="common">Pink bonnet</name>
    <name type="synonym">Agaricus rosellus</name>
    <dbReference type="NCBI Taxonomy" id="1033263"/>
    <lineage>
        <taxon>Eukaryota</taxon>
        <taxon>Fungi</taxon>
        <taxon>Dikarya</taxon>
        <taxon>Basidiomycota</taxon>
        <taxon>Agaricomycotina</taxon>
        <taxon>Agaricomycetes</taxon>
        <taxon>Agaricomycetidae</taxon>
        <taxon>Agaricales</taxon>
        <taxon>Marasmiineae</taxon>
        <taxon>Mycenaceae</taxon>
        <taxon>Mycena</taxon>
    </lineage>
</organism>
<feature type="region of interest" description="Disordered" evidence="1">
    <location>
        <begin position="204"/>
        <end position="274"/>
    </location>
</feature>
<comment type="caution">
    <text evidence="2">The sequence shown here is derived from an EMBL/GenBank/DDBJ whole genome shotgun (WGS) entry which is preliminary data.</text>
</comment>
<name>A0AAD7CR47_MYCRO</name>
<keyword evidence="3" id="KW-1185">Reference proteome</keyword>
<gene>
    <name evidence="2" type="ORF">B0H17DRAFT_1146571</name>
</gene>
<evidence type="ECO:0000313" key="3">
    <source>
        <dbReference type="Proteomes" id="UP001221757"/>
    </source>
</evidence>
<sequence>MQLRIVLRQTSLNAATIFTVVGVLKSFDLLLVKRNSLTAVRVPYARAYIKVVGYDSTHFATAMANVKDLAYDLSTNFPADCIQIYSDLDWVAAAATTLWEATYRTTNITFQNYIDPAESISWRTGSALCRERCCISLLKKNKYAAKAPSGFRVSDIVEMGFELVVFGQTKRGGDDKHICKVVLRTLTFLDGSLAKVAFNTRADTEQASKSVTASQKKPKQVPAKRQLEFADLSSDDEDDPDTRKHMAGLKLNDTSEQTTQGTDDAEMETGQNSV</sequence>
<dbReference type="EMBL" id="JARKIE010000315">
    <property type="protein sequence ID" value="KAJ7654878.1"/>
    <property type="molecule type" value="Genomic_DNA"/>
</dbReference>
<protein>
    <submittedName>
        <fullName evidence="2">Uncharacterized protein</fullName>
    </submittedName>
</protein>